<organism evidence="3">
    <name type="scientific">Haemonchus placei</name>
    <name type="common">Barber's pole worm</name>
    <dbReference type="NCBI Taxonomy" id="6290"/>
    <lineage>
        <taxon>Eukaryota</taxon>
        <taxon>Metazoa</taxon>
        <taxon>Ecdysozoa</taxon>
        <taxon>Nematoda</taxon>
        <taxon>Chromadorea</taxon>
        <taxon>Rhabditida</taxon>
        <taxon>Rhabditina</taxon>
        <taxon>Rhabditomorpha</taxon>
        <taxon>Strongyloidea</taxon>
        <taxon>Trichostrongylidae</taxon>
        <taxon>Haemonchus</taxon>
    </lineage>
</organism>
<evidence type="ECO:0000313" key="3">
    <source>
        <dbReference type="WBParaSite" id="HPLM_0000203701-mRNA-1"/>
    </source>
</evidence>
<reference evidence="3" key="1">
    <citation type="submission" date="2017-02" db="UniProtKB">
        <authorList>
            <consortium name="WormBaseParasite"/>
        </authorList>
    </citation>
    <scope>IDENTIFICATION</scope>
</reference>
<gene>
    <name evidence="1" type="ORF">HPLM_LOCUS2036</name>
</gene>
<evidence type="ECO:0000313" key="2">
    <source>
        <dbReference type="Proteomes" id="UP000268014"/>
    </source>
</evidence>
<dbReference type="AlphaFoldDB" id="A0A0N4VXL7"/>
<reference evidence="1 2" key="2">
    <citation type="submission" date="2018-11" db="EMBL/GenBank/DDBJ databases">
        <authorList>
            <consortium name="Pathogen Informatics"/>
        </authorList>
    </citation>
    <scope>NUCLEOTIDE SEQUENCE [LARGE SCALE GENOMIC DNA]</scope>
    <source>
        <strain evidence="1 2">MHpl1</strain>
    </source>
</reference>
<name>A0A0N4VXL7_HAEPC</name>
<sequence length="81" mass="9136">MIPVSLKQMAIVVEMAATQVLCKSFASVLTTTTDKAFPDQPVLYRTRQCQPVLLWTPVRQLVQPLRLPLRSESDEPQIGVR</sequence>
<accession>A0A0N4VXL7</accession>
<evidence type="ECO:0000313" key="1">
    <source>
        <dbReference type="EMBL" id="VDO12631.1"/>
    </source>
</evidence>
<proteinExistence type="predicted"/>
<dbReference type="EMBL" id="UZAF01003474">
    <property type="protein sequence ID" value="VDO12631.1"/>
    <property type="molecule type" value="Genomic_DNA"/>
</dbReference>
<dbReference type="Proteomes" id="UP000268014">
    <property type="component" value="Unassembled WGS sequence"/>
</dbReference>
<keyword evidence="2" id="KW-1185">Reference proteome</keyword>
<protein>
    <submittedName>
        <fullName evidence="3">Secreted protein</fullName>
    </submittedName>
</protein>
<dbReference type="WBParaSite" id="HPLM_0000203701-mRNA-1">
    <property type="protein sequence ID" value="HPLM_0000203701-mRNA-1"/>
    <property type="gene ID" value="HPLM_0000203701"/>
</dbReference>